<evidence type="ECO:0000256" key="11">
    <source>
        <dbReference type="SAM" id="Phobius"/>
    </source>
</evidence>
<reference evidence="12" key="1">
    <citation type="submission" date="2019-08" db="EMBL/GenBank/DDBJ databases">
        <authorList>
            <person name="Kucharzyk K."/>
            <person name="Murdoch R.W."/>
            <person name="Higgins S."/>
            <person name="Loffler F."/>
        </authorList>
    </citation>
    <scope>NUCLEOTIDE SEQUENCE</scope>
</reference>
<evidence type="ECO:0000256" key="1">
    <source>
        <dbReference type="ARBA" id="ARBA00022448"/>
    </source>
</evidence>
<dbReference type="HAMAP" id="MF_00276">
    <property type="entry name" value="KdpC"/>
    <property type="match status" value="1"/>
</dbReference>
<dbReference type="GO" id="GO:0016020">
    <property type="term" value="C:membrane"/>
    <property type="evidence" value="ECO:0007669"/>
    <property type="project" value="InterPro"/>
</dbReference>
<feature type="transmembrane region" description="Helical" evidence="11">
    <location>
        <begin position="6"/>
        <end position="34"/>
    </location>
</feature>
<dbReference type="Pfam" id="PF02669">
    <property type="entry name" value="KdpC"/>
    <property type="match status" value="1"/>
</dbReference>
<keyword evidence="6" id="KW-0067">ATP-binding</keyword>
<comment type="caution">
    <text evidence="12">The sequence shown here is derived from an EMBL/GenBank/DDBJ whole genome shotgun (WGS) entry which is preliminary data.</text>
</comment>
<evidence type="ECO:0000256" key="10">
    <source>
        <dbReference type="ARBA" id="ARBA00023136"/>
    </source>
</evidence>
<dbReference type="GO" id="GO:0008556">
    <property type="term" value="F:P-type potassium transmembrane transporter activity"/>
    <property type="evidence" value="ECO:0007669"/>
    <property type="project" value="InterPro"/>
</dbReference>
<dbReference type="EMBL" id="VSSQ01046861">
    <property type="protein sequence ID" value="MPN00833.1"/>
    <property type="molecule type" value="Genomic_DNA"/>
</dbReference>
<keyword evidence="7" id="KW-0630">Potassium</keyword>
<dbReference type="PIRSF" id="PIRSF001296">
    <property type="entry name" value="K_ATPase_KdpC"/>
    <property type="match status" value="1"/>
</dbReference>
<evidence type="ECO:0000313" key="12">
    <source>
        <dbReference type="EMBL" id="MPN00833.1"/>
    </source>
</evidence>
<keyword evidence="10 11" id="KW-0472">Membrane</keyword>
<dbReference type="NCBIfam" id="TIGR00681">
    <property type="entry name" value="kdpC"/>
    <property type="match status" value="1"/>
</dbReference>
<evidence type="ECO:0000256" key="2">
    <source>
        <dbReference type="ARBA" id="ARBA00022475"/>
    </source>
</evidence>
<sequence length="190" mass="21143">MKTVNIAIRIFLIFTVLTGIIYPLFVTGIAQLVFPHQAKGSLIIKDNKLIGSELIGQNFDSTIYFSSRPSATGYSSLPSGGTNYGPTNEKLRKLVDERRNRFKIFYGLESNTEVPSEMLFASASGLDPHISPEAATLQINRIAEARNFNAEQKQKLEELVKKITQSPQLTCLGKSRVNVLLLIIELDKIK</sequence>
<keyword evidence="2" id="KW-1003">Cell membrane</keyword>
<evidence type="ECO:0000256" key="6">
    <source>
        <dbReference type="ARBA" id="ARBA00022840"/>
    </source>
</evidence>
<keyword evidence="3" id="KW-0633">Potassium transport</keyword>
<organism evidence="12">
    <name type="scientific">bioreactor metagenome</name>
    <dbReference type="NCBI Taxonomy" id="1076179"/>
    <lineage>
        <taxon>unclassified sequences</taxon>
        <taxon>metagenomes</taxon>
        <taxon>ecological metagenomes</taxon>
    </lineage>
</organism>
<dbReference type="PANTHER" id="PTHR30042">
    <property type="entry name" value="POTASSIUM-TRANSPORTING ATPASE C CHAIN"/>
    <property type="match status" value="1"/>
</dbReference>
<dbReference type="AlphaFoldDB" id="A0A645EJU4"/>
<protein>
    <submittedName>
        <fullName evidence="12">Potassium-transporting ATPase KdpC subunit</fullName>
    </submittedName>
</protein>
<keyword evidence="5" id="KW-0547">Nucleotide-binding</keyword>
<accession>A0A645EJU4</accession>
<keyword evidence="4 11" id="KW-0812">Transmembrane</keyword>
<keyword evidence="9" id="KW-0406">Ion transport</keyword>
<evidence type="ECO:0000256" key="9">
    <source>
        <dbReference type="ARBA" id="ARBA00023065"/>
    </source>
</evidence>
<evidence type="ECO:0000256" key="3">
    <source>
        <dbReference type="ARBA" id="ARBA00022538"/>
    </source>
</evidence>
<gene>
    <name evidence="12" type="primary">kdpC_12</name>
    <name evidence="12" type="ORF">SDC9_148031</name>
</gene>
<evidence type="ECO:0000256" key="8">
    <source>
        <dbReference type="ARBA" id="ARBA00022989"/>
    </source>
</evidence>
<keyword evidence="8 11" id="KW-1133">Transmembrane helix</keyword>
<evidence type="ECO:0000256" key="7">
    <source>
        <dbReference type="ARBA" id="ARBA00022958"/>
    </source>
</evidence>
<name>A0A645EJU4_9ZZZZ</name>
<dbReference type="GO" id="GO:0005524">
    <property type="term" value="F:ATP binding"/>
    <property type="evidence" value="ECO:0007669"/>
    <property type="project" value="UniProtKB-KW"/>
</dbReference>
<keyword evidence="1" id="KW-0813">Transport</keyword>
<evidence type="ECO:0000256" key="5">
    <source>
        <dbReference type="ARBA" id="ARBA00022741"/>
    </source>
</evidence>
<proteinExistence type="inferred from homology"/>
<dbReference type="NCBIfam" id="NF001454">
    <property type="entry name" value="PRK00315.1"/>
    <property type="match status" value="1"/>
</dbReference>
<dbReference type="PANTHER" id="PTHR30042:SF2">
    <property type="entry name" value="POTASSIUM-TRANSPORTING ATPASE KDPC SUBUNIT"/>
    <property type="match status" value="1"/>
</dbReference>
<evidence type="ECO:0000256" key="4">
    <source>
        <dbReference type="ARBA" id="ARBA00022692"/>
    </source>
</evidence>
<dbReference type="InterPro" id="IPR003820">
    <property type="entry name" value="KdpC"/>
</dbReference>